<evidence type="ECO:0000313" key="2">
    <source>
        <dbReference type="EMBL" id="OZM75310.1"/>
    </source>
</evidence>
<feature type="transmembrane region" description="Helical" evidence="1">
    <location>
        <begin position="101"/>
        <end position="123"/>
    </location>
</feature>
<dbReference type="AlphaFoldDB" id="A0A263D9Z1"/>
<evidence type="ECO:0008006" key="4">
    <source>
        <dbReference type="Google" id="ProtNLM"/>
    </source>
</evidence>
<feature type="transmembrane region" description="Helical" evidence="1">
    <location>
        <begin position="35"/>
        <end position="52"/>
    </location>
</feature>
<keyword evidence="1" id="KW-0472">Membrane</keyword>
<feature type="transmembrane region" description="Helical" evidence="1">
    <location>
        <begin position="236"/>
        <end position="254"/>
    </location>
</feature>
<accession>A0A263D9Z1</accession>
<evidence type="ECO:0000256" key="1">
    <source>
        <dbReference type="SAM" id="Phobius"/>
    </source>
</evidence>
<dbReference type="InParanoid" id="A0A263D9Z1"/>
<keyword evidence="3" id="KW-1185">Reference proteome</keyword>
<dbReference type="Proteomes" id="UP000242444">
    <property type="component" value="Unassembled WGS sequence"/>
</dbReference>
<proteinExistence type="predicted"/>
<dbReference type="EMBL" id="NKYE01000001">
    <property type="protein sequence ID" value="OZM75310.1"/>
    <property type="molecule type" value="Genomic_DNA"/>
</dbReference>
<feature type="transmembrane region" description="Helical" evidence="1">
    <location>
        <begin position="283"/>
        <end position="304"/>
    </location>
</feature>
<gene>
    <name evidence="2" type="ORF">CFN78_02285</name>
</gene>
<keyword evidence="1" id="KW-1133">Transmembrane helix</keyword>
<organism evidence="2 3">
    <name type="scientific">Amycolatopsis antarctica</name>
    <dbReference type="NCBI Taxonomy" id="1854586"/>
    <lineage>
        <taxon>Bacteria</taxon>
        <taxon>Bacillati</taxon>
        <taxon>Actinomycetota</taxon>
        <taxon>Actinomycetes</taxon>
        <taxon>Pseudonocardiales</taxon>
        <taxon>Pseudonocardiaceae</taxon>
        <taxon>Amycolatopsis</taxon>
    </lineage>
</organism>
<feature type="transmembrane region" description="Helical" evidence="1">
    <location>
        <begin position="161"/>
        <end position="182"/>
    </location>
</feature>
<evidence type="ECO:0000313" key="3">
    <source>
        <dbReference type="Proteomes" id="UP000242444"/>
    </source>
</evidence>
<name>A0A263D9Z1_9PSEU</name>
<feature type="transmembrane region" description="Helical" evidence="1">
    <location>
        <begin position="203"/>
        <end position="224"/>
    </location>
</feature>
<reference evidence="2 3" key="1">
    <citation type="submission" date="2017-07" db="EMBL/GenBank/DDBJ databases">
        <title>Amycolatopsis antarcticus sp. nov., isolated from the surface of an Antarcticus brown macroalga.</title>
        <authorList>
            <person name="Wang J."/>
            <person name="Leiva S."/>
            <person name="Huang J."/>
            <person name="Huang Y."/>
        </authorList>
    </citation>
    <scope>NUCLEOTIDE SEQUENCE [LARGE SCALE GENOMIC DNA]</scope>
    <source>
        <strain evidence="2 3">AU-G6</strain>
    </source>
</reference>
<protein>
    <recommendedName>
        <fullName evidence="4">Polysaccharide biosynthesis protein C-terminal domain-containing protein</fullName>
    </recommendedName>
</protein>
<comment type="caution">
    <text evidence="2">The sequence shown here is derived from an EMBL/GenBank/DDBJ whole genome shotgun (WGS) entry which is preliminary data.</text>
</comment>
<sequence>MILRLLLGRGAFRGSAQVMQFALVAVWGTLNYGPFANALGACAWLVFVPTAAEKSALKVIPRANATRDAIAGLSLRFAAAPVLLVVLALLGGLVIAPDSPATLYLAAACWHACTGLLMTVSGLNRLQGKPSLDALAFGAGAVLVVGATLATWLGGWSPRTLLLVLVAGLGVLVLAAVLRLPTAWVRPEPVRRRGLLPAFGRTTWLLGVSELFDAFSVSLVFLVLAASGRVSDSGPFYLALMSSSVFCSFLLYQLKLHQPRTSARLRGEGAAHGRARAASLMRAAERAGLAFAVLLAAGLALPPVREVLLADAGLTVWLVLGVLVLIEMAMAITLIYATYLLENTNSRILTSTSAAAVVRLAATAALAIALVPPLGAVGGFAAITLALSVEAWSLRRMLLRHHPELHPPATSRTADPTPTP</sequence>
<feature type="transmembrane region" description="Helical" evidence="1">
    <location>
        <begin position="135"/>
        <end position="155"/>
    </location>
</feature>
<feature type="transmembrane region" description="Helical" evidence="1">
    <location>
        <begin position="73"/>
        <end position="95"/>
    </location>
</feature>
<feature type="transmembrane region" description="Helical" evidence="1">
    <location>
        <begin position="316"/>
        <end position="341"/>
    </location>
</feature>
<keyword evidence="1" id="KW-0812">Transmembrane</keyword>
<dbReference type="OrthoDB" id="3614112at2"/>